<sequence>MSVNALSNFCTLPSEKPHLFFNADPEARSEALKATKHLYELGGKLSIIDSVQNFPSFDILLLDGFDNEQIWQQINMKNRPFFELFDKKFGELRNMIVESGQSVNE</sequence>
<reference evidence="1" key="1">
    <citation type="submission" date="2021-06" db="EMBL/GenBank/DDBJ databases">
        <authorList>
            <person name="Kallberg Y."/>
            <person name="Tangrot J."/>
            <person name="Rosling A."/>
        </authorList>
    </citation>
    <scope>NUCLEOTIDE SEQUENCE</scope>
    <source>
        <strain evidence="1">FL130A</strain>
    </source>
</reference>
<protein>
    <submittedName>
        <fullName evidence="1">6314_t:CDS:1</fullName>
    </submittedName>
</protein>
<accession>A0A9N9IRE9</accession>
<feature type="non-terminal residue" evidence="1">
    <location>
        <position position="105"/>
    </location>
</feature>
<dbReference type="AlphaFoldDB" id="A0A9N9IRE9"/>
<dbReference type="OrthoDB" id="445326at2759"/>
<dbReference type="InterPro" id="IPR012173">
    <property type="entry name" value="Mpp10"/>
</dbReference>
<dbReference type="GO" id="GO:0034457">
    <property type="term" value="C:Mpp10 complex"/>
    <property type="evidence" value="ECO:0007669"/>
    <property type="project" value="InterPro"/>
</dbReference>
<dbReference type="Proteomes" id="UP000789508">
    <property type="component" value="Unassembled WGS sequence"/>
</dbReference>
<organism evidence="1 2">
    <name type="scientific">Ambispora leptoticha</name>
    <dbReference type="NCBI Taxonomy" id="144679"/>
    <lineage>
        <taxon>Eukaryota</taxon>
        <taxon>Fungi</taxon>
        <taxon>Fungi incertae sedis</taxon>
        <taxon>Mucoromycota</taxon>
        <taxon>Glomeromycotina</taxon>
        <taxon>Glomeromycetes</taxon>
        <taxon>Archaeosporales</taxon>
        <taxon>Ambisporaceae</taxon>
        <taxon>Ambispora</taxon>
    </lineage>
</organism>
<keyword evidence="2" id="KW-1185">Reference proteome</keyword>
<proteinExistence type="predicted"/>
<dbReference type="Pfam" id="PF04006">
    <property type="entry name" value="Mpp10"/>
    <property type="match status" value="1"/>
</dbReference>
<dbReference type="GO" id="GO:0006364">
    <property type="term" value="P:rRNA processing"/>
    <property type="evidence" value="ECO:0007669"/>
    <property type="project" value="InterPro"/>
</dbReference>
<name>A0A9N9IRE9_9GLOM</name>
<evidence type="ECO:0000313" key="1">
    <source>
        <dbReference type="EMBL" id="CAG8743776.1"/>
    </source>
</evidence>
<gene>
    <name evidence="1" type="ORF">ALEPTO_LOCUS13059</name>
</gene>
<comment type="caution">
    <text evidence="1">The sequence shown here is derived from an EMBL/GenBank/DDBJ whole genome shotgun (WGS) entry which is preliminary data.</text>
</comment>
<dbReference type="GO" id="GO:0005732">
    <property type="term" value="C:sno(s)RNA-containing ribonucleoprotein complex"/>
    <property type="evidence" value="ECO:0007669"/>
    <property type="project" value="InterPro"/>
</dbReference>
<evidence type="ECO:0000313" key="2">
    <source>
        <dbReference type="Proteomes" id="UP000789508"/>
    </source>
</evidence>
<dbReference type="EMBL" id="CAJVPS010036673">
    <property type="protein sequence ID" value="CAG8743776.1"/>
    <property type="molecule type" value="Genomic_DNA"/>
</dbReference>